<comment type="caution">
    <text evidence="2">The sequence shown here is derived from an EMBL/GenBank/DDBJ whole genome shotgun (WGS) entry which is preliminary data.</text>
</comment>
<name>A0A7J7R7H5_MYOMY</name>
<organism evidence="2 3">
    <name type="scientific">Myotis myotis</name>
    <name type="common">Greater mouse-eared bat</name>
    <name type="synonym">Vespertilio myotis</name>
    <dbReference type="NCBI Taxonomy" id="51298"/>
    <lineage>
        <taxon>Eukaryota</taxon>
        <taxon>Metazoa</taxon>
        <taxon>Chordata</taxon>
        <taxon>Craniata</taxon>
        <taxon>Vertebrata</taxon>
        <taxon>Euteleostomi</taxon>
        <taxon>Mammalia</taxon>
        <taxon>Eutheria</taxon>
        <taxon>Laurasiatheria</taxon>
        <taxon>Chiroptera</taxon>
        <taxon>Yangochiroptera</taxon>
        <taxon>Vespertilionidae</taxon>
        <taxon>Myotis</taxon>
    </lineage>
</organism>
<proteinExistence type="predicted"/>
<dbReference type="AlphaFoldDB" id="A0A7J7R7H5"/>
<feature type="region of interest" description="Disordered" evidence="1">
    <location>
        <begin position="15"/>
        <end position="48"/>
    </location>
</feature>
<evidence type="ECO:0000256" key="1">
    <source>
        <dbReference type="SAM" id="MobiDB-lite"/>
    </source>
</evidence>
<evidence type="ECO:0000313" key="3">
    <source>
        <dbReference type="Proteomes" id="UP000527355"/>
    </source>
</evidence>
<keyword evidence="3" id="KW-1185">Reference proteome</keyword>
<evidence type="ECO:0000313" key="2">
    <source>
        <dbReference type="EMBL" id="KAF6272078.1"/>
    </source>
</evidence>
<reference evidence="2 3" key="1">
    <citation type="journal article" date="2020" name="Nature">
        <title>Six reference-quality genomes reveal evolution of bat adaptations.</title>
        <authorList>
            <person name="Jebb D."/>
            <person name="Huang Z."/>
            <person name="Pippel M."/>
            <person name="Hughes G.M."/>
            <person name="Lavrichenko K."/>
            <person name="Devanna P."/>
            <person name="Winkler S."/>
            <person name="Jermiin L.S."/>
            <person name="Skirmuntt E.C."/>
            <person name="Katzourakis A."/>
            <person name="Burkitt-Gray L."/>
            <person name="Ray D.A."/>
            <person name="Sullivan K.A.M."/>
            <person name="Roscito J.G."/>
            <person name="Kirilenko B.M."/>
            <person name="Davalos L.M."/>
            <person name="Corthals A.P."/>
            <person name="Power M.L."/>
            <person name="Jones G."/>
            <person name="Ransome R.D."/>
            <person name="Dechmann D.K.N."/>
            <person name="Locatelli A.G."/>
            <person name="Puechmaille S.J."/>
            <person name="Fedrigo O."/>
            <person name="Jarvis E.D."/>
            <person name="Hiller M."/>
            <person name="Vernes S.C."/>
            <person name="Myers E.W."/>
            <person name="Teeling E.C."/>
        </authorList>
    </citation>
    <scope>NUCLEOTIDE SEQUENCE [LARGE SCALE GENOMIC DNA]</scope>
    <source>
        <strain evidence="2">MMyoMyo1</strain>
        <tissue evidence="2">Flight muscle</tissue>
    </source>
</reference>
<accession>A0A7J7R7H5</accession>
<gene>
    <name evidence="2" type="ORF">mMyoMyo1_010877</name>
</gene>
<feature type="region of interest" description="Disordered" evidence="1">
    <location>
        <begin position="109"/>
        <end position="145"/>
    </location>
</feature>
<protein>
    <submittedName>
        <fullName evidence="2">Uncharacterized protein</fullName>
    </submittedName>
</protein>
<dbReference type="EMBL" id="JABWUV010000035">
    <property type="protein sequence ID" value="KAF6272078.1"/>
    <property type="molecule type" value="Genomic_DNA"/>
</dbReference>
<sequence length="145" mass="15158">MLIVPRSLSPILHLSQPNSAQSGQGLGTCRPGGRVGKQGTVSHSAKEEGRWRRAGWNEVGEGRWDLGSLEGHGFGGSLFPLVPPGGLQVRCGGKCRQPMGLFGPLCPGRPSPPQSQWALPEAGRTAPGDRGQCGGEGGKNCRLRA</sequence>
<dbReference type="Proteomes" id="UP000527355">
    <property type="component" value="Unassembled WGS sequence"/>
</dbReference>